<dbReference type="Pfam" id="PF00583">
    <property type="entry name" value="Acetyltransf_1"/>
    <property type="match status" value="1"/>
</dbReference>
<dbReference type="PANTHER" id="PTHR47370:SF4">
    <property type="entry name" value="N-ACETYLTRANSFERASE HLS1-LIKE-RELATED"/>
    <property type="match status" value="1"/>
</dbReference>
<name>A0AAV6KRP4_9ERIC</name>
<evidence type="ECO:0000259" key="1">
    <source>
        <dbReference type="Pfam" id="PF00583"/>
    </source>
</evidence>
<feature type="domain" description="N-acetyltransferase" evidence="1">
    <location>
        <begin position="81"/>
        <end position="120"/>
    </location>
</feature>
<accession>A0AAV6KRP4</accession>
<dbReference type="EMBL" id="JACTNZ010000004">
    <property type="protein sequence ID" value="KAG5555261.1"/>
    <property type="molecule type" value="Genomic_DNA"/>
</dbReference>
<dbReference type="InterPro" id="IPR016181">
    <property type="entry name" value="Acyl_CoA_acyltransferase"/>
</dbReference>
<sequence>MDENTGNKILIREFDENKGVEVVMKLEKSCETGAQKGMSIISNISGDPLSRIRFYHVHVMLVAELQKKGEIIGMVRGCIKRMGIGLKLVQSMEEWLKRNGAQYTSLATEEKNVASRNLFTLRCNYIKSSSLVIYLQPVSLLPNNLAQGITIERLSINQAIPFYNNHLQAKDIYPVDIDKILKENLSLGTWVCYVKEEGWIDLHNKEKTEDTVGKTASSWAIFSIWNKCEACNLQVRSNELKFTLSKARVKIIPCLKMQRCESTERPFGFFLLYGIHGEGERLGDLMESIWGFASRLAENAKECKAIMVELGVSDPLREFVPKSSTMSCVNDLWFLKRVNSHGYEDEDDLVAKGPMGNVFVDPRDF</sequence>
<dbReference type="InterPro" id="IPR000182">
    <property type="entry name" value="GNAT_dom"/>
</dbReference>
<keyword evidence="3" id="KW-1185">Reference proteome</keyword>
<evidence type="ECO:0000313" key="2">
    <source>
        <dbReference type="EMBL" id="KAG5555261.1"/>
    </source>
</evidence>
<reference evidence="2" key="1">
    <citation type="submission" date="2020-08" db="EMBL/GenBank/DDBJ databases">
        <title>Plant Genome Project.</title>
        <authorList>
            <person name="Zhang R.-G."/>
        </authorList>
    </citation>
    <scope>NUCLEOTIDE SEQUENCE</scope>
    <source>
        <strain evidence="2">WSP0</strain>
        <tissue evidence="2">Leaf</tissue>
    </source>
</reference>
<evidence type="ECO:0000313" key="3">
    <source>
        <dbReference type="Proteomes" id="UP000823749"/>
    </source>
</evidence>
<dbReference type="GO" id="GO:0016747">
    <property type="term" value="F:acyltransferase activity, transferring groups other than amino-acyl groups"/>
    <property type="evidence" value="ECO:0007669"/>
    <property type="project" value="InterPro"/>
</dbReference>
<gene>
    <name evidence="2" type="ORF">RHGRI_012708</name>
</gene>
<dbReference type="SUPFAM" id="SSF55729">
    <property type="entry name" value="Acyl-CoA N-acyltransferases (Nat)"/>
    <property type="match status" value="1"/>
</dbReference>
<protein>
    <recommendedName>
        <fullName evidence="1">N-acetyltransferase domain-containing protein</fullName>
    </recommendedName>
</protein>
<proteinExistence type="predicted"/>
<dbReference type="InterPro" id="IPR052810">
    <property type="entry name" value="Plant_NAT"/>
</dbReference>
<dbReference type="PANTHER" id="PTHR47370">
    <property type="entry name" value="ACYL-COA N-ACYLTRANSFERASES (NAT) SUPERFAMILY PROTEIN"/>
    <property type="match status" value="1"/>
</dbReference>
<organism evidence="2 3">
    <name type="scientific">Rhododendron griersonianum</name>
    <dbReference type="NCBI Taxonomy" id="479676"/>
    <lineage>
        <taxon>Eukaryota</taxon>
        <taxon>Viridiplantae</taxon>
        <taxon>Streptophyta</taxon>
        <taxon>Embryophyta</taxon>
        <taxon>Tracheophyta</taxon>
        <taxon>Spermatophyta</taxon>
        <taxon>Magnoliopsida</taxon>
        <taxon>eudicotyledons</taxon>
        <taxon>Gunneridae</taxon>
        <taxon>Pentapetalae</taxon>
        <taxon>asterids</taxon>
        <taxon>Ericales</taxon>
        <taxon>Ericaceae</taxon>
        <taxon>Ericoideae</taxon>
        <taxon>Rhodoreae</taxon>
        <taxon>Rhododendron</taxon>
    </lineage>
</organism>
<dbReference type="Gene3D" id="3.40.630.30">
    <property type="match status" value="1"/>
</dbReference>
<dbReference type="AlphaFoldDB" id="A0AAV6KRP4"/>
<comment type="caution">
    <text evidence="2">The sequence shown here is derived from an EMBL/GenBank/DDBJ whole genome shotgun (WGS) entry which is preliminary data.</text>
</comment>
<dbReference type="Proteomes" id="UP000823749">
    <property type="component" value="Chromosome 4"/>
</dbReference>